<sequence>MGGDFLPFFRLSFAIRSIGQSMTLIGDGWDSRWIDRGRKGKEGGESSAEMEEGKTDKMMTEKGGAKGNRGCHHFPPIVCAFVLCTGASPRPIPPTNP</sequence>
<feature type="region of interest" description="Disordered" evidence="1">
    <location>
        <begin position="36"/>
        <end position="67"/>
    </location>
</feature>
<proteinExistence type="predicted"/>
<accession>A0ABD2KKH1</accession>
<evidence type="ECO:0000256" key="1">
    <source>
        <dbReference type="SAM" id="MobiDB-lite"/>
    </source>
</evidence>
<keyword evidence="3" id="KW-1185">Reference proteome</keyword>
<dbReference type="AlphaFoldDB" id="A0ABD2KKH1"/>
<feature type="compositionally biased region" description="Basic and acidic residues" evidence="1">
    <location>
        <begin position="51"/>
        <end position="64"/>
    </location>
</feature>
<evidence type="ECO:0000313" key="3">
    <source>
        <dbReference type="Proteomes" id="UP001620645"/>
    </source>
</evidence>
<organism evidence="2 3">
    <name type="scientific">Heterodera schachtii</name>
    <name type="common">Sugarbeet cyst nematode worm</name>
    <name type="synonym">Tylenchus schachtii</name>
    <dbReference type="NCBI Taxonomy" id="97005"/>
    <lineage>
        <taxon>Eukaryota</taxon>
        <taxon>Metazoa</taxon>
        <taxon>Ecdysozoa</taxon>
        <taxon>Nematoda</taxon>
        <taxon>Chromadorea</taxon>
        <taxon>Rhabditida</taxon>
        <taxon>Tylenchina</taxon>
        <taxon>Tylenchomorpha</taxon>
        <taxon>Tylenchoidea</taxon>
        <taxon>Heteroderidae</taxon>
        <taxon>Heteroderinae</taxon>
        <taxon>Heterodera</taxon>
    </lineage>
</organism>
<protein>
    <submittedName>
        <fullName evidence="2">Uncharacterized protein</fullName>
    </submittedName>
</protein>
<dbReference type="EMBL" id="JBICCN010000015">
    <property type="protein sequence ID" value="KAL3103120.1"/>
    <property type="molecule type" value="Genomic_DNA"/>
</dbReference>
<name>A0ABD2KKH1_HETSC</name>
<dbReference type="Proteomes" id="UP001620645">
    <property type="component" value="Unassembled WGS sequence"/>
</dbReference>
<gene>
    <name evidence="2" type="ORF">niasHS_002306</name>
</gene>
<comment type="caution">
    <text evidence="2">The sequence shown here is derived from an EMBL/GenBank/DDBJ whole genome shotgun (WGS) entry which is preliminary data.</text>
</comment>
<reference evidence="2 3" key="1">
    <citation type="submission" date="2024-10" db="EMBL/GenBank/DDBJ databases">
        <authorList>
            <person name="Kim D."/>
        </authorList>
    </citation>
    <scope>NUCLEOTIDE SEQUENCE [LARGE SCALE GENOMIC DNA]</scope>
    <source>
        <strain evidence="2">Taebaek</strain>
    </source>
</reference>
<evidence type="ECO:0000313" key="2">
    <source>
        <dbReference type="EMBL" id="KAL3103120.1"/>
    </source>
</evidence>